<sequence>MHRSKTAFNTKSYSHTEDFPHPRSGHDQSSCLSTRNHAMNGTLGCLLNLLQTDITGLPYERTQHSIADLDRGSLRFIAEVLLQIRPETLLRERGTMIRRARGSEPPQPLALLSNWRDGPVSAEILSYRDLQALRACGKRRKRAPFALLPGVLSFPNPPTSFERAGCLTEIFQFSSTVWEERNEAFYKSQGPSFPANKAKASQRFGPLTRSPCKSEELRLLFHAMLLARCLICEQDYPHRLLPASQEPLRARIIAPTNSP</sequence>
<protein>
    <submittedName>
        <fullName evidence="2">Uncharacterized protein</fullName>
    </submittedName>
</protein>
<keyword evidence="3" id="KW-1185">Reference proteome</keyword>
<organism evidence="2 3">
    <name type="scientific">Phyllosticta citribraziliensis</name>
    <dbReference type="NCBI Taxonomy" id="989973"/>
    <lineage>
        <taxon>Eukaryota</taxon>
        <taxon>Fungi</taxon>
        <taxon>Dikarya</taxon>
        <taxon>Ascomycota</taxon>
        <taxon>Pezizomycotina</taxon>
        <taxon>Dothideomycetes</taxon>
        <taxon>Dothideomycetes incertae sedis</taxon>
        <taxon>Botryosphaeriales</taxon>
        <taxon>Phyllostictaceae</taxon>
        <taxon>Phyllosticta</taxon>
    </lineage>
</organism>
<evidence type="ECO:0000313" key="3">
    <source>
        <dbReference type="Proteomes" id="UP001360953"/>
    </source>
</evidence>
<evidence type="ECO:0000313" key="2">
    <source>
        <dbReference type="EMBL" id="KAK7535070.1"/>
    </source>
</evidence>
<accession>A0ABR1LK14</accession>
<dbReference type="EMBL" id="JBBPEH010000008">
    <property type="protein sequence ID" value="KAK7535070.1"/>
    <property type="molecule type" value="Genomic_DNA"/>
</dbReference>
<dbReference type="RefSeq" id="XP_066653795.1">
    <property type="nucleotide sequence ID" value="XM_066796229.1"/>
</dbReference>
<dbReference type="Proteomes" id="UP001360953">
    <property type="component" value="Unassembled WGS sequence"/>
</dbReference>
<dbReference type="GeneID" id="92029135"/>
<proteinExistence type="predicted"/>
<feature type="region of interest" description="Disordered" evidence="1">
    <location>
        <begin position="1"/>
        <end position="33"/>
    </location>
</feature>
<reference evidence="2 3" key="1">
    <citation type="submission" date="2024-04" db="EMBL/GenBank/DDBJ databases">
        <title>Phyllosticta paracitricarpa is synonymous to the EU quarantine fungus P. citricarpa based on phylogenomic analyses.</title>
        <authorList>
            <consortium name="Lawrence Berkeley National Laboratory"/>
            <person name="Van ingen-buijs V.A."/>
            <person name="Van westerhoven A.C."/>
            <person name="Haridas S."/>
            <person name="Skiadas P."/>
            <person name="Martin F."/>
            <person name="Groenewald J.Z."/>
            <person name="Crous P.W."/>
            <person name="Seidl M.F."/>
        </authorList>
    </citation>
    <scope>NUCLEOTIDE SEQUENCE [LARGE SCALE GENOMIC DNA]</scope>
    <source>
        <strain evidence="2 3">CPC 17464</strain>
    </source>
</reference>
<feature type="compositionally biased region" description="Polar residues" evidence="1">
    <location>
        <begin position="1"/>
        <end position="13"/>
    </location>
</feature>
<gene>
    <name evidence="2" type="ORF">J3D65DRAFT_437164</name>
</gene>
<name>A0ABR1LK14_9PEZI</name>
<evidence type="ECO:0000256" key="1">
    <source>
        <dbReference type="SAM" id="MobiDB-lite"/>
    </source>
</evidence>
<feature type="compositionally biased region" description="Basic and acidic residues" evidence="1">
    <location>
        <begin position="14"/>
        <end position="26"/>
    </location>
</feature>
<comment type="caution">
    <text evidence="2">The sequence shown here is derived from an EMBL/GenBank/DDBJ whole genome shotgun (WGS) entry which is preliminary data.</text>
</comment>